<dbReference type="Proteomes" id="UP001143347">
    <property type="component" value="Unassembled WGS sequence"/>
</dbReference>
<feature type="region of interest" description="Disordered" evidence="1">
    <location>
        <begin position="1"/>
        <end position="29"/>
    </location>
</feature>
<gene>
    <name evidence="2" type="ORF">OSB52_16090</name>
</gene>
<keyword evidence="3" id="KW-1185">Reference proteome</keyword>
<accession>A0A9X3I5C4</accession>
<reference evidence="2" key="1">
    <citation type="submission" date="2022-10" db="EMBL/GenBank/DDBJ databases">
        <title>WGS of marine actinomycetes from Thailand.</title>
        <authorList>
            <person name="Thawai C."/>
        </authorList>
    </citation>
    <scope>NUCLEOTIDE SEQUENCE</scope>
    <source>
        <strain evidence="2">SW21</strain>
    </source>
</reference>
<evidence type="ECO:0000313" key="3">
    <source>
        <dbReference type="Proteomes" id="UP001143347"/>
    </source>
</evidence>
<dbReference type="EMBL" id="JAPKFM010000017">
    <property type="protein sequence ID" value="MCX2965607.1"/>
    <property type="molecule type" value="Genomic_DNA"/>
</dbReference>
<sequence length="165" mass="18155">MASNQPDQNSDGNVVPIGSKGPARGYSWEPFKANHTKSIKHGARSERMITPLAEVIGNSLLEQHSRLRDPLYREAVLEYARVLAQVELLQAYVDEHGMFREDGTTNGAADYLLRVRKHASNLADRLGLTPLANARLGKDTAAAQFDVAKLMAEIAKQENSRDDSA</sequence>
<comment type="caution">
    <text evidence="2">The sequence shown here is derived from an EMBL/GenBank/DDBJ whole genome shotgun (WGS) entry which is preliminary data.</text>
</comment>
<dbReference type="AlphaFoldDB" id="A0A9X3I5C4"/>
<dbReference type="RefSeq" id="WP_266062691.1">
    <property type="nucleotide sequence ID" value="NZ_JAPKFM010000017.1"/>
</dbReference>
<proteinExistence type="predicted"/>
<organism evidence="2 3">
    <name type="scientific">Gordonia aquimaris</name>
    <dbReference type="NCBI Taxonomy" id="2984863"/>
    <lineage>
        <taxon>Bacteria</taxon>
        <taxon>Bacillati</taxon>
        <taxon>Actinomycetota</taxon>
        <taxon>Actinomycetes</taxon>
        <taxon>Mycobacteriales</taxon>
        <taxon>Gordoniaceae</taxon>
        <taxon>Gordonia</taxon>
    </lineage>
</organism>
<name>A0A9X3I5C4_9ACTN</name>
<evidence type="ECO:0000313" key="2">
    <source>
        <dbReference type="EMBL" id="MCX2965607.1"/>
    </source>
</evidence>
<evidence type="ECO:0000256" key="1">
    <source>
        <dbReference type="SAM" id="MobiDB-lite"/>
    </source>
</evidence>
<feature type="compositionally biased region" description="Polar residues" evidence="1">
    <location>
        <begin position="1"/>
        <end position="12"/>
    </location>
</feature>
<protein>
    <submittedName>
        <fullName evidence="2">Uncharacterized protein</fullName>
    </submittedName>
</protein>